<reference evidence="2" key="1">
    <citation type="submission" date="2025-08" db="UniProtKB">
        <authorList>
            <consortium name="RefSeq"/>
        </authorList>
    </citation>
    <scope>IDENTIFICATION</scope>
    <source>
        <tissue evidence="2">Whole organism</tissue>
    </source>
</reference>
<gene>
    <name evidence="2" type="primary">LOC127749392</name>
</gene>
<proteinExistence type="predicted"/>
<dbReference type="Proteomes" id="UP000504606">
    <property type="component" value="Unplaced"/>
</dbReference>
<evidence type="ECO:0000313" key="2">
    <source>
        <dbReference type="RefSeq" id="XP_052123366.1"/>
    </source>
</evidence>
<keyword evidence="1" id="KW-1185">Reference proteome</keyword>
<accession>A0A9C6U136</accession>
<dbReference type="AlphaFoldDB" id="A0A9C6U136"/>
<evidence type="ECO:0000313" key="1">
    <source>
        <dbReference type="Proteomes" id="UP000504606"/>
    </source>
</evidence>
<organism evidence="1 2">
    <name type="scientific">Frankliniella occidentalis</name>
    <name type="common">Western flower thrips</name>
    <name type="synonym">Euthrips occidentalis</name>
    <dbReference type="NCBI Taxonomy" id="133901"/>
    <lineage>
        <taxon>Eukaryota</taxon>
        <taxon>Metazoa</taxon>
        <taxon>Ecdysozoa</taxon>
        <taxon>Arthropoda</taxon>
        <taxon>Hexapoda</taxon>
        <taxon>Insecta</taxon>
        <taxon>Pterygota</taxon>
        <taxon>Neoptera</taxon>
        <taxon>Paraneoptera</taxon>
        <taxon>Thysanoptera</taxon>
        <taxon>Terebrantia</taxon>
        <taxon>Thripoidea</taxon>
        <taxon>Thripidae</taxon>
        <taxon>Frankliniella</taxon>
    </lineage>
</organism>
<dbReference type="GeneID" id="127749392"/>
<dbReference type="KEGG" id="foc:127749392"/>
<protein>
    <submittedName>
        <fullName evidence="2">Uncharacterized protein LOC127749392</fullName>
    </submittedName>
</protein>
<sequence>MRVATVVASLATKGVCREVNQQRAEALVPFSSLMQARDVCNTTRNASKRKSVNILEYSLANLQGQVEEEQHSRLPNGNVTALVKAALGELPSKVTTWGCPKGHKNVKFDSVITVQYAHLGATGIDNLQDTLEFSMVPQETACPQNECDQVANGVVSCTDVLFVDLDNLSEDGSDLDLNQKYLLGKVLCTLSLRGKRFTLAGIVAFNKQHYFSYCRRRTGVWEKFDDCNKKSYQVPPQKEKMTPHLIIYMAN</sequence>
<name>A0A9C6U136_FRAOC</name>
<dbReference type="RefSeq" id="XP_052123366.1">
    <property type="nucleotide sequence ID" value="XM_052267406.1"/>
</dbReference>